<keyword evidence="7 8" id="KW-0133">Cell shape</keyword>
<evidence type="ECO:0000256" key="3">
    <source>
        <dbReference type="ARBA" id="ARBA00022490"/>
    </source>
</evidence>
<evidence type="ECO:0000256" key="2">
    <source>
        <dbReference type="ARBA" id="ARBA00004752"/>
    </source>
</evidence>
<dbReference type="SUPFAM" id="SSF53244">
    <property type="entry name" value="MurD-like peptide ligases, peptide-binding domain"/>
    <property type="match status" value="1"/>
</dbReference>
<sequence>MAAYDGQQVVVVGAGRTGLALTAFFLGRGARVVLSDSRSAADRPELAALAARGVTLDCGGHNPELFVAADLIAISPGVPLTLPAIVAARQQGVPVLGEIEIACRELTAPLVAVTGTNGKSTTTCLLGEVFHSWGKKSFVGGNLGTPLIEAVDEQWDWLLAELSSFQLEAIDTFRPRYGLLLNLSPDHLDRYPDMAAYLAAKQQLFLNMADGDVAVLNGDDPQVLALAESAPCRKVLFSSSSQLDEGMSLVGGELVWRWAGQETRFSAGQLQLCGSHNLENVMAALIPPLLEGCPAEIAWAAVCAFGGLEHRMVRVRELDGVVWYNDSKGTNVGSVVKSLAGLEAPVTLIAGGRDKGGDYAPLAEAAAGKVALSILIGEAAERLEKSFQGKVITQRAATLEEAVLLAHQMTPCGGSVLLSPACSSFDMFSSYTERGEAFVKAVNQLPAKGEG</sequence>
<evidence type="ECO:0000259" key="10">
    <source>
        <dbReference type="Pfam" id="PF08245"/>
    </source>
</evidence>
<dbReference type="HAMAP" id="MF_00639">
    <property type="entry name" value="MurD"/>
    <property type="match status" value="1"/>
</dbReference>
<dbReference type="Gene3D" id="3.40.1190.10">
    <property type="entry name" value="Mur-like, catalytic domain"/>
    <property type="match status" value="1"/>
</dbReference>
<comment type="subcellular location">
    <subcellularLocation>
        <location evidence="1 7 8">Cytoplasm</location>
    </subcellularLocation>
</comment>
<evidence type="ECO:0000256" key="5">
    <source>
        <dbReference type="ARBA" id="ARBA00022741"/>
    </source>
</evidence>
<feature type="domain" description="Mur ligase central" evidence="10">
    <location>
        <begin position="113"/>
        <end position="285"/>
    </location>
</feature>
<dbReference type="AlphaFoldDB" id="A0A1L3GSK2"/>
<dbReference type="EC" id="6.3.2.9" evidence="7 8"/>
<evidence type="ECO:0000256" key="6">
    <source>
        <dbReference type="ARBA" id="ARBA00022840"/>
    </source>
</evidence>
<dbReference type="Gene3D" id="3.40.50.720">
    <property type="entry name" value="NAD(P)-binding Rossmann-like Domain"/>
    <property type="match status" value="1"/>
</dbReference>
<proteinExistence type="inferred from homology"/>
<evidence type="ECO:0000259" key="9">
    <source>
        <dbReference type="Pfam" id="PF02875"/>
    </source>
</evidence>
<keyword evidence="7 8" id="KW-0961">Cell wall biogenesis/degradation</keyword>
<dbReference type="InterPro" id="IPR036565">
    <property type="entry name" value="Mur-like_cat_sf"/>
</dbReference>
<dbReference type="OrthoDB" id="9809796at2"/>
<feature type="domain" description="Mur ligase C-terminal" evidence="9">
    <location>
        <begin position="310"/>
        <end position="422"/>
    </location>
</feature>
<keyword evidence="5 7" id="KW-0547">Nucleotide-binding</keyword>
<dbReference type="Gene3D" id="3.90.190.20">
    <property type="entry name" value="Mur ligase, C-terminal domain"/>
    <property type="match status" value="1"/>
</dbReference>
<dbReference type="PANTHER" id="PTHR43692">
    <property type="entry name" value="UDP-N-ACETYLMURAMOYLALANINE--D-GLUTAMATE LIGASE"/>
    <property type="match status" value="1"/>
</dbReference>
<evidence type="ECO:0000256" key="4">
    <source>
        <dbReference type="ARBA" id="ARBA00022598"/>
    </source>
</evidence>
<keyword evidence="7 8" id="KW-0131">Cell cycle</keyword>
<dbReference type="Proteomes" id="UP000182517">
    <property type="component" value="Chromosome"/>
</dbReference>
<gene>
    <name evidence="7" type="primary">murD</name>
    <name evidence="11" type="ORF">A7E78_14170</name>
</gene>
<organism evidence="11 12">
    <name type="scientific">Syntrophotalea acetylenivorans</name>
    <dbReference type="NCBI Taxonomy" id="1842532"/>
    <lineage>
        <taxon>Bacteria</taxon>
        <taxon>Pseudomonadati</taxon>
        <taxon>Thermodesulfobacteriota</taxon>
        <taxon>Desulfuromonadia</taxon>
        <taxon>Desulfuromonadales</taxon>
        <taxon>Syntrophotaleaceae</taxon>
        <taxon>Syntrophotalea</taxon>
    </lineage>
</organism>
<dbReference type="InterPro" id="IPR005762">
    <property type="entry name" value="MurD"/>
</dbReference>
<evidence type="ECO:0000256" key="1">
    <source>
        <dbReference type="ARBA" id="ARBA00004496"/>
    </source>
</evidence>
<dbReference type="RefSeq" id="WP_072284898.1">
    <property type="nucleotide sequence ID" value="NZ_CP015519.1"/>
</dbReference>
<dbReference type="UniPathway" id="UPA00219"/>
<protein>
    <recommendedName>
        <fullName evidence="7 8">UDP-N-acetylmuramoylalanine--D-glutamate ligase</fullName>
        <ecNumber evidence="7 8">6.3.2.9</ecNumber>
    </recommendedName>
    <alternativeName>
        <fullName evidence="7">D-glutamic acid-adding enzyme</fullName>
    </alternativeName>
    <alternativeName>
        <fullName evidence="7">UDP-N-acetylmuramoyl-L-alanyl-D-glutamate synthetase</fullName>
    </alternativeName>
</protein>
<dbReference type="EMBL" id="CP015519">
    <property type="protein sequence ID" value="APG28875.1"/>
    <property type="molecule type" value="Genomic_DNA"/>
</dbReference>
<dbReference type="GO" id="GO:0009252">
    <property type="term" value="P:peptidoglycan biosynthetic process"/>
    <property type="evidence" value="ECO:0007669"/>
    <property type="project" value="UniProtKB-UniRule"/>
</dbReference>
<feature type="binding site" evidence="7">
    <location>
        <begin position="115"/>
        <end position="121"/>
    </location>
    <ligand>
        <name>ATP</name>
        <dbReference type="ChEBI" id="CHEBI:30616"/>
    </ligand>
</feature>
<dbReference type="Pfam" id="PF02875">
    <property type="entry name" value="Mur_ligase_C"/>
    <property type="match status" value="1"/>
</dbReference>
<dbReference type="SUPFAM" id="SSF51984">
    <property type="entry name" value="MurCD N-terminal domain"/>
    <property type="match status" value="1"/>
</dbReference>
<accession>A0A1L3GSK2</accession>
<name>A0A1L3GSK2_9BACT</name>
<dbReference type="InterPro" id="IPR013221">
    <property type="entry name" value="Mur_ligase_cen"/>
</dbReference>
<dbReference type="GO" id="GO:0005524">
    <property type="term" value="F:ATP binding"/>
    <property type="evidence" value="ECO:0007669"/>
    <property type="project" value="UniProtKB-UniRule"/>
</dbReference>
<comment type="catalytic activity">
    <reaction evidence="7 8">
        <text>UDP-N-acetyl-alpha-D-muramoyl-L-alanine + D-glutamate + ATP = UDP-N-acetyl-alpha-D-muramoyl-L-alanyl-D-glutamate + ADP + phosphate + H(+)</text>
        <dbReference type="Rhea" id="RHEA:16429"/>
        <dbReference type="ChEBI" id="CHEBI:15378"/>
        <dbReference type="ChEBI" id="CHEBI:29986"/>
        <dbReference type="ChEBI" id="CHEBI:30616"/>
        <dbReference type="ChEBI" id="CHEBI:43474"/>
        <dbReference type="ChEBI" id="CHEBI:83898"/>
        <dbReference type="ChEBI" id="CHEBI:83900"/>
        <dbReference type="ChEBI" id="CHEBI:456216"/>
        <dbReference type="EC" id="6.3.2.9"/>
    </reaction>
</comment>
<dbReference type="PANTHER" id="PTHR43692:SF1">
    <property type="entry name" value="UDP-N-ACETYLMURAMOYLALANINE--D-GLUTAMATE LIGASE"/>
    <property type="match status" value="1"/>
</dbReference>
<comment type="function">
    <text evidence="7 8">Cell wall formation. Catalyzes the addition of glutamate to the nucleotide precursor UDP-N-acetylmuramoyl-L-alanine (UMA).</text>
</comment>
<keyword evidence="7 8" id="KW-0132">Cell division</keyword>
<reference evidence="11 12" key="1">
    <citation type="journal article" date="2017" name="Genome Announc.">
        <title>Complete Genome Sequences of Two Acetylene-Fermenting Pelobacter acetylenicus Strains.</title>
        <authorList>
            <person name="Sutton J.M."/>
            <person name="Baesman S.M."/>
            <person name="Fierst J.L."/>
            <person name="Poret-Peterson A.T."/>
            <person name="Oremland R.S."/>
            <person name="Dunlap D.S."/>
            <person name="Akob D.M."/>
        </authorList>
    </citation>
    <scope>NUCLEOTIDE SEQUENCE [LARGE SCALE GENOMIC DNA]</scope>
    <source>
        <strain evidence="11 12">SFB93</strain>
    </source>
</reference>
<keyword evidence="3 7" id="KW-0963">Cytoplasm</keyword>
<dbReference type="InterPro" id="IPR004101">
    <property type="entry name" value="Mur_ligase_C"/>
</dbReference>
<dbReference type="SUPFAM" id="SSF53623">
    <property type="entry name" value="MurD-like peptide ligases, catalytic domain"/>
    <property type="match status" value="1"/>
</dbReference>
<evidence type="ECO:0000313" key="11">
    <source>
        <dbReference type="EMBL" id="APG28875.1"/>
    </source>
</evidence>
<comment type="similarity">
    <text evidence="7">Belongs to the MurCDEF family.</text>
</comment>
<keyword evidence="7 8" id="KW-0573">Peptidoglycan synthesis</keyword>
<dbReference type="GO" id="GO:0008764">
    <property type="term" value="F:UDP-N-acetylmuramoylalanine-D-glutamate ligase activity"/>
    <property type="evidence" value="ECO:0007669"/>
    <property type="project" value="UniProtKB-UniRule"/>
</dbReference>
<comment type="pathway">
    <text evidence="2 7 8">Cell wall biogenesis; peptidoglycan biosynthesis.</text>
</comment>
<dbReference type="InterPro" id="IPR036615">
    <property type="entry name" value="Mur_ligase_C_dom_sf"/>
</dbReference>
<dbReference type="GO" id="GO:0008360">
    <property type="term" value="P:regulation of cell shape"/>
    <property type="evidence" value="ECO:0007669"/>
    <property type="project" value="UniProtKB-KW"/>
</dbReference>
<dbReference type="GO" id="GO:0051301">
    <property type="term" value="P:cell division"/>
    <property type="evidence" value="ECO:0007669"/>
    <property type="project" value="UniProtKB-KW"/>
</dbReference>
<dbReference type="GO" id="GO:0005737">
    <property type="term" value="C:cytoplasm"/>
    <property type="evidence" value="ECO:0007669"/>
    <property type="project" value="UniProtKB-SubCell"/>
</dbReference>
<keyword evidence="12" id="KW-1185">Reference proteome</keyword>
<evidence type="ECO:0000256" key="8">
    <source>
        <dbReference type="RuleBase" id="RU003664"/>
    </source>
</evidence>
<dbReference type="Pfam" id="PF08245">
    <property type="entry name" value="Mur_ligase_M"/>
    <property type="match status" value="1"/>
</dbReference>
<keyword evidence="4 7" id="KW-0436">Ligase</keyword>
<dbReference type="STRING" id="1842532.A7E78_14170"/>
<dbReference type="GO" id="GO:0071555">
    <property type="term" value="P:cell wall organization"/>
    <property type="evidence" value="ECO:0007669"/>
    <property type="project" value="UniProtKB-KW"/>
</dbReference>
<dbReference type="Pfam" id="PF21799">
    <property type="entry name" value="MurD-like_N"/>
    <property type="match status" value="1"/>
</dbReference>
<dbReference type="KEGG" id="pef:A7E78_14170"/>
<evidence type="ECO:0000256" key="7">
    <source>
        <dbReference type="HAMAP-Rule" id="MF_00639"/>
    </source>
</evidence>
<dbReference type="NCBIfam" id="TIGR01087">
    <property type="entry name" value="murD"/>
    <property type="match status" value="1"/>
</dbReference>
<keyword evidence="6 7" id="KW-0067">ATP-binding</keyword>
<evidence type="ECO:0000313" key="12">
    <source>
        <dbReference type="Proteomes" id="UP000182517"/>
    </source>
</evidence>